<accession>A0A4Q7NXS1</accession>
<protein>
    <submittedName>
        <fullName evidence="2">Uncharacterized protein</fullName>
    </submittedName>
</protein>
<organism evidence="2 3">
    <name type="scientific">Motilibacter rhizosphaerae</name>
    <dbReference type="NCBI Taxonomy" id="598652"/>
    <lineage>
        <taxon>Bacteria</taxon>
        <taxon>Bacillati</taxon>
        <taxon>Actinomycetota</taxon>
        <taxon>Actinomycetes</taxon>
        <taxon>Motilibacterales</taxon>
        <taxon>Motilibacteraceae</taxon>
        <taxon>Motilibacter</taxon>
    </lineage>
</organism>
<gene>
    <name evidence="2" type="ORF">EV189_0426</name>
</gene>
<keyword evidence="1" id="KW-0732">Signal</keyword>
<name>A0A4Q7NXS1_9ACTN</name>
<evidence type="ECO:0000313" key="3">
    <source>
        <dbReference type="Proteomes" id="UP000293638"/>
    </source>
</evidence>
<feature type="signal peptide" evidence="1">
    <location>
        <begin position="1"/>
        <end position="21"/>
    </location>
</feature>
<evidence type="ECO:0000256" key="1">
    <source>
        <dbReference type="SAM" id="SignalP"/>
    </source>
</evidence>
<reference evidence="2 3" key="1">
    <citation type="submission" date="2019-02" db="EMBL/GenBank/DDBJ databases">
        <title>Genomic Encyclopedia of Type Strains, Phase IV (KMG-IV): sequencing the most valuable type-strain genomes for metagenomic binning, comparative biology and taxonomic classification.</title>
        <authorList>
            <person name="Goeker M."/>
        </authorList>
    </citation>
    <scope>NUCLEOTIDE SEQUENCE [LARGE SCALE GENOMIC DNA]</scope>
    <source>
        <strain evidence="2 3">DSM 45622</strain>
    </source>
</reference>
<proteinExistence type="predicted"/>
<evidence type="ECO:0000313" key="2">
    <source>
        <dbReference type="EMBL" id="RZS91192.1"/>
    </source>
</evidence>
<dbReference type="Proteomes" id="UP000293638">
    <property type="component" value="Unassembled WGS sequence"/>
</dbReference>
<keyword evidence="3" id="KW-1185">Reference proteome</keyword>
<dbReference type="EMBL" id="SGXD01000001">
    <property type="protein sequence ID" value="RZS91192.1"/>
    <property type="molecule type" value="Genomic_DNA"/>
</dbReference>
<dbReference type="AlphaFoldDB" id="A0A4Q7NXS1"/>
<dbReference type="RefSeq" id="WP_130491291.1">
    <property type="nucleotide sequence ID" value="NZ_SGXD01000001.1"/>
</dbReference>
<feature type="chain" id="PRO_5039011495" evidence="1">
    <location>
        <begin position="22"/>
        <end position="122"/>
    </location>
</feature>
<sequence length="122" mass="12629">MPALLARTLLAVVGTVGAATAGVVLTTSPASGAAPAVERGTTHAPAPVPYAVLHQRSAWHHRVTKGDGPPGNITAVIPNLFSCSTVTELCVQQNGPHARKIPDVCVWRRPGQSAVVRVDQPC</sequence>
<comment type="caution">
    <text evidence="2">The sequence shown here is derived from an EMBL/GenBank/DDBJ whole genome shotgun (WGS) entry which is preliminary data.</text>
</comment>